<accession>A0AAU7JID9</accession>
<feature type="region of interest" description="Disordered" evidence="1">
    <location>
        <begin position="1"/>
        <end position="23"/>
    </location>
</feature>
<protein>
    <submittedName>
        <fullName evidence="2">Uncharacterized protein</fullName>
    </submittedName>
</protein>
<name>A0AAU7JID9_9HYPH</name>
<reference evidence="2" key="1">
    <citation type="submission" date="2024-05" db="EMBL/GenBank/DDBJ databases">
        <authorList>
            <person name="Kim S."/>
            <person name="Heo J."/>
            <person name="Choi H."/>
            <person name="Choi Y."/>
            <person name="Kwon S.-W."/>
            <person name="Kim Y."/>
        </authorList>
    </citation>
    <scope>NUCLEOTIDE SEQUENCE</scope>
    <source>
        <strain evidence="2">KACC 23698</strain>
    </source>
</reference>
<dbReference type="AlphaFoldDB" id="A0AAU7JID9"/>
<feature type="region of interest" description="Disordered" evidence="1">
    <location>
        <begin position="50"/>
        <end position="70"/>
    </location>
</feature>
<proteinExistence type="predicted"/>
<evidence type="ECO:0000256" key="1">
    <source>
        <dbReference type="SAM" id="MobiDB-lite"/>
    </source>
</evidence>
<sequence>MTSSPHVDSATDSPPAMLADSALEQALTDPLPPYLVRLVQMMDRIERREAALGAGAPDRRLDRLTSAHPR</sequence>
<evidence type="ECO:0000313" key="2">
    <source>
        <dbReference type="EMBL" id="XBO40156.1"/>
    </source>
</evidence>
<feature type="compositionally biased region" description="Basic and acidic residues" evidence="1">
    <location>
        <begin position="57"/>
        <end position="70"/>
    </location>
</feature>
<dbReference type="RefSeq" id="WP_406857011.1">
    <property type="nucleotide sequence ID" value="NZ_CP157484.1"/>
</dbReference>
<feature type="compositionally biased region" description="Polar residues" evidence="1">
    <location>
        <begin position="1"/>
        <end position="12"/>
    </location>
</feature>
<gene>
    <name evidence="2" type="ORF">ABEG18_05085</name>
</gene>
<dbReference type="EMBL" id="CP157484">
    <property type="protein sequence ID" value="XBO40156.1"/>
    <property type="molecule type" value="Genomic_DNA"/>
</dbReference>
<organism evidence="2">
    <name type="scientific">Alsobacter sp. KACC 23698</name>
    <dbReference type="NCBI Taxonomy" id="3149229"/>
    <lineage>
        <taxon>Bacteria</taxon>
        <taxon>Pseudomonadati</taxon>
        <taxon>Pseudomonadota</taxon>
        <taxon>Alphaproteobacteria</taxon>
        <taxon>Hyphomicrobiales</taxon>
        <taxon>Alsobacteraceae</taxon>
        <taxon>Alsobacter</taxon>
    </lineage>
</organism>